<gene>
    <name evidence="1" type="ORF">V1477_003403</name>
</gene>
<sequence length="76" mass="9150">MVRARKRNSWEQLQLERIASRVNIKTMPNIEKFDITDVKLIKPHRNHLKPKYYARLISIFNTNEAIPYLSQDKKQI</sequence>
<accession>A0ABD2CUJ4</accession>
<dbReference type="Proteomes" id="UP001607303">
    <property type="component" value="Unassembled WGS sequence"/>
</dbReference>
<evidence type="ECO:0000313" key="1">
    <source>
        <dbReference type="EMBL" id="KAL2748760.1"/>
    </source>
</evidence>
<dbReference type="AlphaFoldDB" id="A0ABD2CUJ4"/>
<reference evidence="1 2" key="1">
    <citation type="journal article" date="2024" name="Ann. Entomol. Soc. Am.">
        <title>Genomic analyses of the southern and eastern yellowjacket wasps (Hymenoptera: Vespidae) reveal evolutionary signatures of social life.</title>
        <authorList>
            <person name="Catto M.A."/>
            <person name="Caine P.B."/>
            <person name="Orr S.E."/>
            <person name="Hunt B.G."/>
            <person name="Goodisman M.A.D."/>
        </authorList>
    </citation>
    <scope>NUCLEOTIDE SEQUENCE [LARGE SCALE GENOMIC DNA]</scope>
    <source>
        <strain evidence="1">232</strain>
        <tissue evidence="1">Head and thorax</tissue>
    </source>
</reference>
<keyword evidence="2" id="KW-1185">Reference proteome</keyword>
<protein>
    <submittedName>
        <fullName evidence="1">Uncharacterized protein</fullName>
    </submittedName>
</protein>
<organism evidence="1 2">
    <name type="scientific">Vespula maculifrons</name>
    <name type="common">Eastern yellow jacket</name>
    <name type="synonym">Wasp</name>
    <dbReference type="NCBI Taxonomy" id="7453"/>
    <lineage>
        <taxon>Eukaryota</taxon>
        <taxon>Metazoa</taxon>
        <taxon>Ecdysozoa</taxon>
        <taxon>Arthropoda</taxon>
        <taxon>Hexapoda</taxon>
        <taxon>Insecta</taxon>
        <taxon>Pterygota</taxon>
        <taxon>Neoptera</taxon>
        <taxon>Endopterygota</taxon>
        <taxon>Hymenoptera</taxon>
        <taxon>Apocrita</taxon>
        <taxon>Aculeata</taxon>
        <taxon>Vespoidea</taxon>
        <taxon>Vespidae</taxon>
        <taxon>Vespinae</taxon>
        <taxon>Vespula</taxon>
    </lineage>
</organism>
<proteinExistence type="predicted"/>
<evidence type="ECO:0000313" key="2">
    <source>
        <dbReference type="Proteomes" id="UP001607303"/>
    </source>
</evidence>
<comment type="caution">
    <text evidence="1">The sequence shown here is derived from an EMBL/GenBank/DDBJ whole genome shotgun (WGS) entry which is preliminary data.</text>
</comment>
<name>A0ABD2CUJ4_VESMC</name>
<dbReference type="EMBL" id="JAYRBN010000031">
    <property type="protein sequence ID" value="KAL2748760.1"/>
    <property type="molecule type" value="Genomic_DNA"/>
</dbReference>